<name>A0ABP1CV59_9APHY</name>
<organism evidence="2 3">
    <name type="scientific">Somion occarium</name>
    <dbReference type="NCBI Taxonomy" id="3059160"/>
    <lineage>
        <taxon>Eukaryota</taxon>
        <taxon>Fungi</taxon>
        <taxon>Dikarya</taxon>
        <taxon>Basidiomycota</taxon>
        <taxon>Agaricomycotina</taxon>
        <taxon>Agaricomycetes</taxon>
        <taxon>Polyporales</taxon>
        <taxon>Cerrenaceae</taxon>
        <taxon>Somion</taxon>
    </lineage>
</organism>
<evidence type="ECO:0000313" key="3">
    <source>
        <dbReference type="Proteomes" id="UP001497453"/>
    </source>
</evidence>
<feature type="compositionally biased region" description="Polar residues" evidence="1">
    <location>
        <begin position="1"/>
        <end position="26"/>
    </location>
</feature>
<dbReference type="Proteomes" id="UP001497453">
    <property type="component" value="Chromosome 11"/>
</dbReference>
<reference evidence="3" key="1">
    <citation type="submission" date="2024-04" db="EMBL/GenBank/DDBJ databases">
        <authorList>
            <person name="Shaw F."/>
            <person name="Minotto A."/>
        </authorList>
    </citation>
    <scope>NUCLEOTIDE SEQUENCE [LARGE SCALE GENOMIC DNA]</scope>
</reference>
<sequence>MATTGDQPQTESLSPETVPSNQQQPIARTPEAINTPLPESQPPSPALNQASLPSYVPVLKLDIILYIADLLVFLPSCHPVSSLAEELEAPCLDRRNPHPLRNPNKTEDV</sequence>
<protein>
    <submittedName>
        <fullName evidence="2">Uncharacterized protein</fullName>
    </submittedName>
</protein>
<accession>A0ABP1CV59</accession>
<evidence type="ECO:0000256" key="1">
    <source>
        <dbReference type="SAM" id="MobiDB-lite"/>
    </source>
</evidence>
<evidence type="ECO:0000313" key="2">
    <source>
        <dbReference type="EMBL" id="CAL1699555.1"/>
    </source>
</evidence>
<feature type="region of interest" description="Disordered" evidence="1">
    <location>
        <begin position="1"/>
        <end position="50"/>
    </location>
</feature>
<dbReference type="EMBL" id="OZ037954">
    <property type="protein sequence ID" value="CAL1699555.1"/>
    <property type="molecule type" value="Genomic_DNA"/>
</dbReference>
<proteinExistence type="predicted"/>
<gene>
    <name evidence="2" type="ORF">GFSPODELE1_LOCUS2732</name>
</gene>
<keyword evidence="3" id="KW-1185">Reference proteome</keyword>